<keyword evidence="2" id="KW-1185">Reference proteome</keyword>
<accession>A0ACD1HF76</accession>
<gene>
    <name evidence="1" type="ORF">BO66DRAFT_39788</name>
</gene>
<organism evidence="1 2">
    <name type="scientific">Aspergillus aculeatinus CBS 121060</name>
    <dbReference type="NCBI Taxonomy" id="1448322"/>
    <lineage>
        <taxon>Eukaryota</taxon>
        <taxon>Fungi</taxon>
        <taxon>Dikarya</taxon>
        <taxon>Ascomycota</taxon>
        <taxon>Pezizomycotina</taxon>
        <taxon>Eurotiomycetes</taxon>
        <taxon>Eurotiomycetidae</taxon>
        <taxon>Eurotiales</taxon>
        <taxon>Aspergillaceae</taxon>
        <taxon>Aspergillus</taxon>
        <taxon>Aspergillus subgen. Circumdati</taxon>
    </lineage>
</organism>
<name>A0ACD1HF76_9EURO</name>
<protein>
    <submittedName>
        <fullName evidence="1">Uncharacterized protein</fullName>
    </submittedName>
</protein>
<dbReference type="Proteomes" id="UP000249661">
    <property type="component" value="Unassembled WGS sequence"/>
</dbReference>
<evidence type="ECO:0000313" key="1">
    <source>
        <dbReference type="EMBL" id="RAH72208.1"/>
    </source>
</evidence>
<proteinExistence type="predicted"/>
<sequence length="160" mass="17818">MAFAVVARVDRPSSLFPPLYFPFFFPRDPSLSICRLCASSLGFRMSPTKSTVRVCKQQQAKGRCRSIRGLQSEGLMSGHCRPPSKQETCRGQCSLDLESGELVSYPSLSVELCNTYLVTSCQSCEWSSLLLQAMVARRDSVLPFIIEHTTNAMRLLTVLT</sequence>
<evidence type="ECO:0000313" key="2">
    <source>
        <dbReference type="Proteomes" id="UP000249661"/>
    </source>
</evidence>
<dbReference type="EMBL" id="KZ824945">
    <property type="protein sequence ID" value="RAH72208.1"/>
    <property type="molecule type" value="Genomic_DNA"/>
</dbReference>
<reference evidence="1" key="1">
    <citation type="submission" date="2018-02" db="EMBL/GenBank/DDBJ databases">
        <title>The genomes of Aspergillus section Nigri reveals drivers in fungal speciation.</title>
        <authorList>
            <consortium name="DOE Joint Genome Institute"/>
            <person name="Vesth T.C."/>
            <person name="Nybo J."/>
            <person name="Theobald S."/>
            <person name="Brandl J."/>
            <person name="Frisvad J.C."/>
            <person name="Nielsen K.F."/>
            <person name="Lyhne E.K."/>
            <person name="Kogle M.E."/>
            <person name="Kuo A."/>
            <person name="Riley R."/>
            <person name="Clum A."/>
            <person name="Nolan M."/>
            <person name="Lipzen A."/>
            <person name="Salamov A."/>
            <person name="Henrissat B."/>
            <person name="Wiebenga A."/>
            <person name="De vries R.P."/>
            <person name="Grigoriev I.V."/>
            <person name="Mortensen U.H."/>
            <person name="Andersen M.R."/>
            <person name="Baker S.E."/>
        </authorList>
    </citation>
    <scope>NUCLEOTIDE SEQUENCE</scope>
    <source>
        <strain evidence="1">CBS 121060</strain>
    </source>
</reference>